<dbReference type="InterPro" id="IPR025285">
    <property type="entry name" value="DUF4145"/>
</dbReference>
<accession>A0ABR7XS83</accession>
<evidence type="ECO:0000313" key="3">
    <source>
        <dbReference type="Proteomes" id="UP000651112"/>
    </source>
</evidence>
<comment type="caution">
    <text evidence="2">The sequence shown here is derived from an EMBL/GenBank/DDBJ whole genome shotgun (WGS) entry which is preliminary data.</text>
</comment>
<sequence length="213" mass="24300">MTPYTPIEFLITACNCPLCGAFSEQEWSVGTKVKYHDNRYGLGVLEHLAFSMCSHCRQHTIWLNEKMIYPFSGVAPLPNMDMPEDIIEDFQEARNIVELSPRGAVALLRLIIQKLCIHLGEKGDNINSDISNLVKKGLPEKMQKALDSVRVVGNNAVHPGKIDLKDDRETAYKLFHFVNIIAELLISQPKQIDEFYNFKIPEKSREAIKERDK</sequence>
<dbReference type="Pfam" id="PF13643">
    <property type="entry name" value="DUF4145"/>
    <property type="match status" value="1"/>
</dbReference>
<keyword evidence="3" id="KW-1185">Reference proteome</keyword>
<dbReference type="EMBL" id="JACNYL010000002">
    <property type="protein sequence ID" value="MBD1421988.1"/>
    <property type="molecule type" value="Genomic_DNA"/>
</dbReference>
<organism evidence="2 3">
    <name type="scientific">Sphingobacterium chuzhouense</name>
    <dbReference type="NCBI Taxonomy" id="1742264"/>
    <lineage>
        <taxon>Bacteria</taxon>
        <taxon>Pseudomonadati</taxon>
        <taxon>Bacteroidota</taxon>
        <taxon>Sphingobacteriia</taxon>
        <taxon>Sphingobacteriales</taxon>
        <taxon>Sphingobacteriaceae</taxon>
        <taxon>Sphingobacterium</taxon>
    </lineage>
</organism>
<gene>
    <name evidence="2" type="ORF">H8B21_10445</name>
</gene>
<dbReference type="Proteomes" id="UP000651112">
    <property type="component" value="Unassembled WGS sequence"/>
</dbReference>
<dbReference type="RefSeq" id="WP_190313688.1">
    <property type="nucleotide sequence ID" value="NZ_JBHULO010000004.1"/>
</dbReference>
<evidence type="ECO:0000259" key="1">
    <source>
        <dbReference type="Pfam" id="PF13643"/>
    </source>
</evidence>
<protein>
    <submittedName>
        <fullName evidence="2">DUF4145 domain-containing protein</fullName>
    </submittedName>
</protein>
<reference evidence="2 3" key="1">
    <citation type="submission" date="2020-08" db="EMBL/GenBank/DDBJ databases">
        <title>Sphingobacterium sp. DN00404 isolated from aquaculture water.</title>
        <authorList>
            <person name="Zhang M."/>
        </authorList>
    </citation>
    <scope>NUCLEOTIDE SEQUENCE [LARGE SCALE GENOMIC DNA]</scope>
    <source>
        <strain evidence="2 3">KCTC 42746</strain>
    </source>
</reference>
<feature type="domain" description="DUF4145" evidence="1">
    <location>
        <begin position="91"/>
        <end position="175"/>
    </location>
</feature>
<proteinExistence type="predicted"/>
<name>A0ABR7XS83_9SPHI</name>
<evidence type="ECO:0000313" key="2">
    <source>
        <dbReference type="EMBL" id="MBD1421988.1"/>
    </source>
</evidence>